<keyword evidence="3" id="KW-1185">Reference proteome</keyword>
<comment type="caution">
    <text evidence="2">The sequence shown here is derived from an EMBL/GenBank/DDBJ whole genome shotgun (WGS) entry which is preliminary data.</text>
</comment>
<dbReference type="Proteomes" id="UP001606134">
    <property type="component" value="Unassembled WGS sequence"/>
</dbReference>
<dbReference type="EMBL" id="JBIGIC010000011">
    <property type="protein sequence ID" value="MFG6489089.1"/>
    <property type="molecule type" value="Genomic_DNA"/>
</dbReference>
<evidence type="ECO:0000313" key="2">
    <source>
        <dbReference type="EMBL" id="MFG6489089.1"/>
    </source>
</evidence>
<feature type="signal peptide" evidence="1">
    <location>
        <begin position="1"/>
        <end position="20"/>
    </location>
</feature>
<feature type="chain" id="PRO_5045577356" evidence="1">
    <location>
        <begin position="21"/>
        <end position="404"/>
    </location>
</feature>
<accession>A0ABW7HGP6</accession>
<organism evidence="2 3">
    <name type="scientific">Pelomonas candidula</name>
    <dbReference type="NCBI Taxonomy" id="3299025"/>
    <lineage>
        <taxon>Bacteria</taxon>
        <taxon>Pseudomonadati</taxon>
        <taxon>Pseudomonadota</taxon>
        <taxon>Betaproteobacteria</taxon>
        <taxon>Burkholderiales</taxon>
        <taxon>Sphaerotilaceae</taxon>
        <taxon>Roseateles</taxon>
    </lineage>
</organism>
<evidence type="ECO:0000256" key="1">
    <source>
        <dbReference type="SAM" id="SignalP"/>
    </source>
</evidence>
<dbReference type="InterPro" id="IPR032342">
    <property type="entry name" value="DUF4861"/>
</dbReference>
<proteinExistence type="predicted"/>
<evidence type="ECO:0000313" key="3">
    <source>
        <dbReference type="Proteomes" id="UP001606134"/>
    </source>
</evidence>
<dbReference type="Pfam" id="PF16153">
    <property type="entry name" value="DUF4861"/>
    <property type="match status" value="1"/>
</dbReference>
<protein>
    <submittedName>
        <fullName evidence="2">DUF4861 family protein</fullName>
    </submittedName>
</protein>
<keyword evidence="1" id="KW-0732">Signal</keyword>
<sequence>MTKHNLLAACLGLAALHAAAAERMLVTVTHDLKAARPAETITVPWAEVNRRLPGALLQKIAVRDANGNLLPYQVTNVAPQAKDPKGEGIAYGELIFQHDFAAGEQSVRFTIEKTTTVAPPFPAKAFARYVPERLDDFAWENDRIAHRTYGQALAAPAPPGSGKEVLETSGVDIWFKRPSYLIVDRWYNKGHDHYHKDEGEGLDMYAVGRTRGAGGTGIWNGSRLFVSRNYSTWRVIANGPVRASFELTYDAWDADGVAVSEVKRFTLDAGQLFDVVESTFSTSGPTPVQGLTVALGLNKTPAYPAQTPSVAAYRAPDTLMQWVRQRSAGDFGTAIVLPGAEGYAADADNELILVKAKPGQPLRYYLGAAVNWSGEITTPQAWQAYVEAYRKRIASPIRVEIGME</sequence>
<reference evidence="2 3" key="1">
    <citation type="submission" date="2024-08" db="EMBL/GenBank/DDBJ databases">
        <authorList>
            <person name="Lu H."/>
        </authorList>
    </citation>
    <scope>NUCLEOTIDE SEQUENCE [LARGE SCALE GENOMIC DNA]</scope>
    <source>
        <strain evidence="2 3">BYS78W</strain>
    </source>
</reference>
<gene>
    <name evidence="2" type="ORF">ACG04R_20555</name>
</gene>
<name>A0ABW7HGP6_9BURK</name>
<dbReference type="RefSeq" id="WP_394415248.1">
    <property type="nucleotide sequence ID" value="NZ_JBIGIC010000011.1"/>
</dbReference>